<sequence>MGAALTHHLLSLAGPRFRRVRLRTGKPDAARLCERCGFEPVDEQDATHGFVVAP</sequence>
<name>A0ABP3QV50_9PROT</name>
<proteinExistence type="predicted"/>
<protein>
    <recommendedName>
        <fullName evidence="3">N-acetyltransferase domain-containing protein</fullName>
    </recommendedName>
</protein>
<evidence type="ECO:0008006" key="3">
    <source>
        <dbReference type="Google" id="ProtNLM"/>
    </source>
</evidence>
<evidence type="ECO:0000313" key="1">
    <source>
        <dbReference type="EMBL" id="GAA0598075.1"/>
    </source>
</evidence>
<organism evidence="1 2">
    <name type="scientific">Craurococcus roseus</name>
    <dbReference type="NCBI Taxonomy" id="77585"/>
    <lineage>
        <taxon>Bacteria</taxon>
        <taxon>Pseudomonadati</taxon>
        <taxon>Pseudomonadota</taxon>
        <taxon>Alphaproteobacteria</taxon>
        <taxon>Acetobacterales</taxon>
        <taxon>Acetobacteraceae</taxon>
        <taxon>Craurococcus</taxon>
    </lineage>
</organism>
<evidence type="ECO:0000313" key="2">
    <source>
        <dbReference type="Proteomes" id="UP001501588"/>
    </source>
</evidence>
<dbReference type="InterPro" id="IPR016181">
    <property type="entry name" value="Acyl_CoA_acyltransferase"/>
</dbReference>
<dbReference type="SUPFAM" id="SSF55729">
    <property type="entry name" value="Acyl-CoA N-acyltransferases (Nat)"/>
    <property type="match status" value="1"/>
</dbReference>
<accession>A0ABP3QV50</accession>
<keyword evidence="2" id="KW-1185">Reference proteome</keyword>
<comment type="caution">
    <text evidence="1">The sequence shown here is derived from an EMBL/GenBank/DDBJ whole genome shotgun (WGS) entry which is preliminary data.</text>
</comment>
<dbReference type="EMBL" id="BAAAFZ010000065">
    <property type="protein sequence ID" value="GAA0598075.1"/>
    <property type="molecule type" value="Genomic_DNA"/>
</dbReference>
<gene>
    <name evidence="1" type="ORF">GCM10009416_40380</name>
</gene>
<reference evidence="2" key="1">
    <citation type="journal article" date="2019" name="Int. J. Syst. Evol. Microbiol.">
        <title>The Global Catalogue of Microorganisms (GCM) 10K type strain sequencing project: providing services to taxonomists for standard genome sequencing and annotation.</title>
        <authorList>
            <consortium name="The Broad Institute Genomics Platform"/>
            <consortium name="The Broad Institute Genome Sequencing Center for Infectious Disease"/>
            <person name="Wu L."/>
            <person name="Ma J."/>
        </authorList>
    </citation>
    <scope>NUCLEOTIDE SEQUENCE [LARGE SCALE GENOMIC DNA]</scope>
    <source>
        <strain evidence="2">JCM 9933</strain>
    </source>
</reference>
<dbReference type="Proteomes" id="UP001501588">
    <property type="component" value="Unassembled WGS sequence"/>
</dbReference>
<dbReference type="Gene3D" id="3.40.630.30">
    <property type="match status" value="1"/>
</dbReference>